<dbReference type="SUPFAM" id="SSF53098">
    <property type="entry name" value="Ribonuclease H-like"/>
    <property type="match status" value="1"/>
</dbReference>
<dbReference type="Gene3D" id="3.30.420.10">
    <property type="entry name" value="Ribonuclease H-like superfamily/Ribonuclease H"/>
    <property type="match status" value="1"/>
</dbReference>
<dbReference type="Proteomes" id="UP000499080">
    <property type="component" value="Unassembled WGS sequence"/>
</dbReference>
<evidence type="ECO:0008006" key="3">
    <source>
        <dbReference type="Google" id="ProtNLM"/>
    </source>
</evidence>
<dbReference type="AlphaFoldDB" id="A0A4Y2EZX7"/>
<comment type="caution">
    <text evidence="1">The sequence shown here is derived from an EMBL/GenBank/DDBJ whole genome shotgun (WGS) entry which is preliminary data.</text>
</comment>
<dbReference type="EMBL" id="BGPR01000769">
    <property type="protein sequence ID" value="GBM34783.1"/>
    <property type="molecule type" value="Genomic_DNA"/>
</dbReference>
<organism evidence="1 2">
    <name type="scientific">Araneus ventricosus</name>
    <name type="common">Orbweaver spider</name>
    <name type="synonym">Epeira ventricosa</name>
    <dbReference type="NCBI Taxonomy" id="182803"/>
    <lineage>
        <taxon>Eukaryota</taxon>
        <taxon>Metazoa</taxon>
        <taxon>Ecdysozoa</taxon>
        <taxon>Arthropoda</taxon>
        <taxon>Chelicerata</taxon>
        <taxon>Arachnida</taxon>
        <taxon>Araneae</taxon>
        <taxon>Araneomorphae</taxon>
        <taxon>Entelegynae</taxon>
        <taxon>Araneoidea</taxon>
        <taxon>Araneidae</taxon>
        <taxon>Araneus</taxon>
    </lineage>
</organism>
<keyword evidence="2" id="KW-1185">Reference proteome</keyword>
<evidence type="ECO:0000313" key="1">
    <source>
        <dbReference type="EMBL" id="GBM34783.1"/>
    </source>
</evidence>
<name>A0A4Y2EZX7_ARAVE</name>
<protein>
    <recommendedName>
        <fullName evidence="3">RNase H type-1 domain-containing protein</fullName>
    </recommendedName>
</protein>
<dbReference type="InterPro" id="IPR036397">
    <property type="entry name" value="RNaseH_sf"/>
</dbReference>
<dbReference type="OrthoDB" id="411823at2759"/>
<reference evidence="1 2" key="1">
    <citation type="journal article" date="2019" name="Sci. Rep.">
        <title>Orb-weaving spider Araneus ventricosus genome elucidates the spidroin gene catalogue.</title>
        <authorList>
            <person name="Kono N."/>
            <person name="Nakamura H."/>
            <person name="Ohtoshi R."/>
            <person name="Moran D.A.P."/>
            <person name="Shinohara A."/>
            <person name="Yoshida Y."/>
            <person name="Fujiwara M."/>
            <person name="Mori M."/>
            <person name="Tomita M."/>
            <person name="Arakawa K."/>
        </authorList>
    </citation>
    <scope>NUCLEOTIDE SEQUENCE [LARGE SCALE GENOMIC DNA]</scope>
</reference>
<accession>A0A4Y2EZX7</accession>
<sequence length="87" mass="9711">MTRTTPEVAPLSRKFGITPADSNIPDADYEIYTDGSRIENETGFAVCMLKDEINIQNYLFKLNTFNSVFQAELAAIEFAATGLSKRK</sequence>
<evidence type="ECO:0000313" key="2">
    <source>
        <dbReference type="Proteomes" id="UP000499080"/>
    </source>
</evidence>
<gene>
    <name evidence="1" type="ORF">AVEN_7836_1</name>
</gene>
<dbReference type="InterPro" id="IPR012337">
    <property type="entry name" value="RNaseH-like_sf"/>
</dbReference>
<dbReference type="GO" id="GO:0003676">
    <property type="term" value="F:nucleic acid binding"/>
    <property type="evidence" value="ECO:0007669"/>
    <property type="project" value="InterPro"/>
</dbReference>
<proteinExistence type="predicted"/>